<dbReference type="AlphaFoldDB" id="A0A8J5X9P4"/>
<evidence type="ECO:0000313" key="5">
    <source>
        <dbReference type="Proteomes" id="UP000751190"/>
    </source>
</evidence>
<dbReference type="SUPFAM" id="SSF47576">
    <property type="entry name" value="Calponin-homology domain, CH-domain"/>
    <property type="match status" value="1"/>
</dbReference>
<dbReference type="OrthoDB" id="660555at2759"/>
<feature type="domain" description="Calponin-homology (CH)" evidence="3">
    <location>
        <begin position="419"/>
        <end position="536"/>
    </location>
</feature>
<dbReference type="Gene3D" id="1.10.418.10">
    <property type="entry name" value="Calponin-like domain"/>
    <property type="match status" value="1"/>
</dbReference>
<feature type="region of interest" description="Disordered" evidence="2">
    <location>
        <begin position="229"/>
        <end position="342"/>
    </location>
</feature>
<dbReference type="CDD" id="cd00014">
    <property type="entry name" value="CH_SF"/>
    <property type="match status" value="1"/>
</dbReference>
<accession>A0A8J5X9P4</accession>
<comment type="caution">
    <text evidence="4">The sequence shown here is derived from an EMBL/GenBank/DDBJ whole genome shotgun (WGS) entry which is preliminary data.</text>
</comment>
<gene>
    <name evidence="4" type="ORF">KFE25_005688</name>
</gene>
<dbReference type="PROSITE" id="PS50021">
    <property type="entry name" value="CH"/>
    <property type="match status" value="1"/>
</dbReference>
<evidence type="ECO:0000256" key="1">
    <source>
        <dbReference type="SAM" id="Coils"/>
    </source>
</evidence>
<feature type="compositionally biased region" description="Low complexity" evidence="2">
    <location>
        <begin position="172"/>
        <end position="181"/>
    </location>
</feature>
<evidence type="ECO:0000259" key="3">
    <source>
        <dbReference type="PROSITE" id="PS50021"/>
    </source>
</evidence>
<dbReference type="OMA" id="WTERRAF"/>
<feature type="coiled-coil region" evidence="1">
    <location>
        <begin position="49"/>
        <end position="157"/>
    </location>
</feature>
<dbReference type="Pfam" id="PF00307">
    <property type="entry name" value="CH"/>
    <property type="match status" value="1"/>
</dbReference>
<name>A0A8J5X9P4_DIALT</name>
<feature type="region of interest" description="Disordered" evidence="2">
    <location>
        <begin position="170"/>
        <end position="208"/>
    </location>
</feature>
<dbReference type="SMART" id="SM00033">
    <property type="entry name" value="CH"/>
    <property type="match status" value="1"/>
</dbReference>
<dbReference type="InterPro" id="IPR001715">
    <property type="entry name" value="CH_dom"/>
</dbReference>
<evidence type="ECO:0000313" key="4">
    <source>
        <dbReference type="EMBL" id="KAG8459177.1"/>
    </source>
</evidence>
<keyword evidence="1" id="KW-0175">Coiled coil</keyword>
<dbReference type="EMBL" id="JAGTXO010000043">
    <property type="protein sequence ID" value="KAG8459177.1"/>
    <property type="molecule type" value="Genomic_DNA"/>
</dbReference>
<feature type="compositionally biased region" description="Low complexity" evidence="2">
    <location>
        <begin position="324"/>
        <end position="333"/>
    </location>
</feature>
<proteinExistence type="predicted"/>
<dbReference type="InterPro" id="IPR036872">
    <property type="entry name" value="CH_dom_sf"/>
</dbReference>
<sequence>MSRHGPGWDVHAGLERLAASLAESSELASNLAIATAAAHVLTRHDSDEVRQLRAQLETATRAQRAAEIASSRLRATERELLTARAQRDELVAQLEAARGEAAEAARAHKAERLEGRAAREAERGRFAEERAALSREAQRLRDERDALRDALHVADARAALLMRRLTSHAERQQAAAAAHAASPERREGDAVPRSPRSPRSPLRALLPARRENVPHCVAKSGAAAALSPHAKGGAAAAPGAPPAARPTPGRPSRTAACASRAWTERRAFSDPSIAPPSPSNARVREPRSSTPSVSARSPPPSRSPPHAHGERHAPRTRAPHGAHDAACAGARAPNAHPPCGAPSARAMEVGRRTVGARQVHPPGACARPRSAGEGAAAAPHAPALAAMPRALADDLALSPRALRIARTDSARESAGAARPALEARVVAWLQMHTGADVAARAQEVGDALAEGEVLCSLVNALAGRRVCVPLPPPGGGADCSVTDSVRRLHNASSFLEGCRLVLGVDERELCSAEQVANGDDPLPLLSLLATLMEKFPRARRRVRPHAGEVDDDRAHPVFQRLANVA</sequence>
<dbReference type="Proteomes" id="UP000751190">
    <property type="component" value="Unassembled WGS sequence"/>
</dbReference>
<feature type="compositionally biased region" description="Low complexity" evidence="2">
    <location>
        <begin position="229"/>
        <end position="238"/>
    </location>
</feature>
<evidence type="ECO:0000256" key="2">
    <source>
        <dbReference type="SAM" id="MobiDB-lite"/>
    </source>
</evidence>
<keyword evidence="5" id="KW-1185">Reference proteome</keyword>
<reference evidence="4" key="1">
    <citation type="submission" date="2021-05" db="EMBL/GenBank/DDBJ databases">
        <title>The genome of the haptophyte Pavlova lutheri (Diacronema luteri, Pavlovales) - a model for lipid biosynthesis in eukaryotic algae.</title>
        <authorList>
            <person name="Hulatt C.J."/>
            <person name="Posewitz M.C."/>
        </authorList>
    </citation>
    <scope>NUCLEOTIDE SEQUENCE</scope>
    <source>
        <strain evidence="4">NIVA-4/92</strain>
    </source>
</reference>
<protein>
    <recommendedName>
        <fullName evidence="3">Calponin-homology (CH) domain-containing protein</fullName>
    </recommendedName>
</protein>
<feature type="compositionally biased region" description="Pro residues" evidence="2">
    <location>
        <begin position="239"/>
        <end position="249"/>
    </location>
</feature>
<feature type="compositionally biased region" description="Low complexity" evidence="2">
    <location>
        <begin position="192"/>
        <end position="207"/>
    </location>
</feature>
<organism evidence="4 5">
    <name type="scientific">Diacronema lutheri</name>
    <name type="common">Unicellular marine alga</name>
    <name type="synonym">Monochrysis lutheri</name>
    <dbReference type="NCBI Taxonomy" id="2081491"/>
    <lineage>
        <taxon>Eukaryota</taxon>
        <taxon>Haptista</taxon>
        <taxon>Haptophyta</taxon>
        <taxon>Pavlovophyceae</taxon>
        <taxon>Pavlovales</taxon>
        <taxon>Pavlovaceae</taxon>
        <taxon>Diacronema</taxon>
    </lineage>
</organism>